<name>A0A109UZ61_9SACH</name>
<gene>
    <name evidence="1" type="ORF">AW171_hschr52946</name>
</gene>
<dbReference type="GeneID" id="28724289"/>
<dbReference type="RefSeq" id="XP_017988009.1">
    <property type="nucleotide sequence ID" value="XM_018132710.1"/>
</dbReference>
<proteinExistence type="predicted"/>
<protein>
    <submittedName>
        <fullName evidence="1">HEL268Wp</fullName>
    </submittedName>
</protein>
<evidence type="ECO:0000313" key="2">
    <source>
        <dbReference type="Proteomes" id="UP000243052"/>
    </source>
</evidence>
<dbReference type="OrthoDB" id="4062750at2759"/>
<dbReference type="EMBL" id="CP014245">
    <property type="protein sequence ID" value="AMD21013.1"/>
    <property type="molecule type" value="Genomic_DNA"/>
</dbReference>
<dbReference type="Proteomes" id="UP000243052">
    <property type="component" value="Chromosome v"/>
</dbReference>
<evidence type="ECO:0000313" key="1">
    <source>
        <dbReference type="EMBL" id="AMD21013.1"/>
    </source>
</evidence>
<dbReference type="AlphaFoldDB" id="A0A109UZ61"/>
<reference evidence="1 2" key="1">
    <citation type="submission" date="2016-01" db="EMBL/GenBank/DDBJ databases">
        <title>Genome sequence of the yeast Holleya sinecauda.</title>
        <authorList>
            <person name="Dietrich F.S."/>
        </authorList>
    </citation>
    <scope>NUCLEOTIDE SEQUENCE [LARGE SCALE GENOMIC DNA]</scope>
    <source>
        <strain evidence="1 2">ATCC 58844</strain>
    </source>
</reference>
<keyword evidence="2" id="KW-1185">Reference proteome</keyword>
<sequence length="217" mass="24894">MSPATNRRCKITMYENFKKRVGEGVDSKTVQNTMANGVTEELRAAMDVAASVKSFEARLQGLELALGATQGQADLSGKLIGLTRQLEQLCERGFEFNTQLAVYLEKFTGDWQPSEETSIAFMSCYDDIERLVRGLQELRMWHRDDFDRVLRECADFTGGQAWEMNVSALPELYARCNWLIVRSMHVTLRFLRLSRMENEFSCETEAKLLSLKRKLQN</sequence>
<accession>A0A109UZ61</accession>
<organism evidence="1 2">
    <name type="scientific">Eremothecium sinecaudum</name>
    <dbReference type="NCBI Taxonomy" id="45286"/>
    <lineage>
        <taxon>Eukaryota</taxon>
        <taxon>Fungi</taxon>
        <taxon>Dikarya</taxon>
        <taxon>Ascomycota</taxon>
        <taxon>Saccharomycotina</taxon>
        <taxon>Saccharomycetes</taxon>
        <taxon>Saccharomycetales</taxon>
        <taxon>Saccharomycetaceae</taxon>
        <taxon>Eremothecium</taxon>
    </lineage>
</organism>